<evidence type="ECO:0008006" key="4">
    <source>
        <dbReference type="Google" id="ProtNLM"/>
    </source>
</evidence>
<organism evidence="2 3">
    <name type="scientific">Rotaria sordida</name>
    <dbReference type="NCBI Taxonomy" id="392033"/>
    <lineage>
        <taxon>Eukaryota</taxon>
        <taxon>Metazoa</taxon>
        <taxon>Spiralia</taxon>
        <taxon>Gnathifera</taxon>
        <taxon>Rotifera</taxon>
        <taxon>Eurotatoria</taxon>
        <taxon>Bdelloidea</taxon>
        <taxon>Philodinida</taxon>
        <taxon>Philodinidae</taxon>
        <taxon>Rotaria</taxon>
    </lineage>
</organism>
<accession>A0A819XNE9</accession>
<sequence length="82" mass="8917">MYSTGSSSSISIATGDLNRDNRLDIVVINNDTSTIGIMLGYDEFFPIQTTYSTGTNPYSLAVSDFNNDTRLDIVVVNEIGNT</sequence>
<dbReference type="EMBL" id="CAJOBD010009919">
    <property type="protein sequence ID" value="CAF4144060.1"/>
    <property type="molecule type" value="Genomic_DNA"/>
</dbReference>
<comment type="caution">
    <text evidence="2">The sequence shown here is derived from an EMBL/GenBank/DDBJ whole genome shotgun (WGS) entry which is preliminary data.</text>
</comment>
<proteinExistence type="predicted"/>
<dbReference type="Gene3D" id="2.130.10.130">
    <property type="entry name" value="Integrin alpha, N-terminal"/>
    <property type="match status" value="1"/>
</dbReference>
<dbReference type="SUPFAM" id="SSF69318">
    <property type="entry name" value="Integrin alpha N-terminal domain"/>
    <property type="match status" value="1"/>
</dbReference>
<dbReference type="PANTHER" id="PTHR46580">
    <property type="entry name" value="SENSOR KINASE-RELATED"/>
    <property type="match status" value="1"/>
</dbReference>
<reference evidence="2" key="1">
    <citation type="submission" date="2021-02" db="EMBL/GenBank/DDBJ databases">
        <authorList>
            <person name="Nowell W R."/>
        </authorList>
    </citation>
    <scope>NUCLEOTIDE SEQUENCE</scope>
</reference>
<dbReference type="Pfam" id="PF13517">
    <property type="entry name" value="FG-GAP_3"/>
    <property type="match status" value="1"/>
</dbReference>
<evidence type="ECO:0000313" key="3">
    <source>
        <dbReference type="Proteomes" id="UP000663836"/>
    </source>
</evidence>
<dbReference type="AlphaFoldDB" id="A0A819XNE9"/>
<evidence type="ECO:0000313" key="2">
    <source>
        <dbReference type="EMBL" id="CAF4144060.1"/>
    </source>
</evidence>
<protein>
    <recommendedName>
        <fullName evidence="4">VCBS repeat-containing protein</fullName>
    </recommendedName>
</protein>
<dbReference type="InterPro" id="IPR013517">
    <property type="entry name" value="FG-GAP"/>
</dbReference>
<feature type="non-terminal residue" evidence="2">
    <location>
        <position position="82"/>
    </location>
</feature>
<gene>
    <name evidence="2" type="ORF">JBS370_LOCUS33641</name>
</gene>
<name>A0A819XNE9_9BILA</name>
<dbReference type="Proteomes" id="UP000663836">
    <property type="component" value="Unassembled WGS sequence"/>
</dbReference>
<dbReference type="InterPro" id="IPR028994">
    <property type="entry name" value="Integrin_alpha_N"/>
</dbReference>
<evidence type="ECO:0000256" key="1">
    <source>
        <dbReference type="ARBA" id="ARBA00022729"/>
    </source>
</evidence>
<keyword evidence="1" id="KW-0732">Signal</keyword>